<feature type="domain" description="Galactokinase N-terminal" evidence="15">
    <location>
        <begin position="10"/>
        <end position="56"/>
    </location>
</feature>
<keyword evidence="7 11" id="KW-0067">ATP-binding</keyword>
<comment type="pathway">
    <text evidence="11">Carbohydrate metabolism; galactose metabolism.</text>
</comment>
<keyword evidence="9 11" id="KW-0299">Galactose metabolism</keyword>
<feature type="binding site" evidence="11">
    <location>
        <position position="221"/>
    </location>
    <ligand>
        <name>substrate</name>
    </ligand>
</feature>
<dbReference type="PRINTS" id="PR00473">
    <property type="entry name" value="GALCTOKINASE"/>
</dbReference>
<evidence type="ECO:0000259" key="13">
    <source>
        <dbReference type="Pfam" id="PF00288"/>
    </source>
</evidence>
<evidence type="ECO:0000256" key="12">
    <source>
        <dbReference type="NCBIfam" id="TIGR00131"/>
    </source>
</evidence>
<feature type="domain" description="GHMP kinase C-terminal" evidence="14">
    <location>
        <begin position="284"/>
        <end position="362"/>
    </location>
</feature>
<dbReference type="Gene3D" id="3.30.70.890">
    <property type="entry name" value="GHMP kinase, C-terminal domain"/>
    <property type="match status" value="1"/>
</dbReference>
<dbReference type="STRING" id="1194090.SAMN05443144_101380"/>
<comment type="caution">
    <text evidence="11">Lacks conserved residue(s) required for the propagation of feature annotation.</text>
</comment>
<dbReference type="InterPro" id="IPR014721">
    <property type="entry name" value="Ribsml_uS5_D2-typ_fold_subgr"/>
</dbReference>
<comment type="similarity">
    <text evidence="1 11">Belongs to the GHMP kinase family. GalK subfamily.</text>
</comment>
<keyword evidence="6 11" id="KW-0418">Kinase</keyword>
<dbReference type="Pfam" id="PF10509">
    <property type="entry name" value="GalKase_gal_bdg"/>
    <property type="match status" value="1"/>
</dbReference>
<dbReference type="GO" id="GO:0004335">
    <property type="term" value="F:galactokinase activity"/>
    <property type="evidence" value="ECO:0007669"/>
    <property type="project" value="UniProtKB-UniRule"/>
</dbReference>
<dbReference type="RefSeq" id="WP_073059102.1">
    <property type="nucleotide sequence ID" value="NZ_FQUS01000001.1"/>
</dbReference>
<dbReference type="OrthoDB" id="250531at2"/>
<evidence type="ECO:0000256" key="7">
    <source>
        <dbReference type="ARBA" id="ARBA00022840"/>
    </source>
</evidence>
<evidence type="ECO:0000256" key="5">
    <source>
        <dbReference type="ARBA" id="ARBA00022741"/>
    </source>
</evidence>
<evidence type="ECO:0000256" key="3">
    <source>
        <dbReference type="ARBA" id="ARBA00022679"/>
    </source>
</evidence>
<evidence type="ECO:0000313" key="17">
    <source>
        <dbReference type="Proteomes" id="UP000184041"/>
    </source>
</evidence>
<comment type="subcellular location">
    <subcellularLocation>
        <location evidence="11">Cytoplasm</location>
    </subcellularLocation>
</comment>
<feature type="domain" description="GHMP kinase N-terminal" evidence="13">
    <location>
        <begin position="92"/>
        <end position="178"/>
    </location>
</feature>
<keyword evidence="17" id="KW-1185">Reference proteome</keyword>
<comment type="catalytic activity">
    <reaction evidence="11">
        <text>alpha-D-galactose + ATP = alpha-D-galactose 1-phosphate + ADP + H(+)</text>
        <dbReference type="Rhea" id="RHEA:13553"/>
        <dbReference type="ChEBI" id="CHEBI:15378"/>
        <dbReference type="ChEBI" id="CHEBI:28061"/>
        <dbReference type="ChEBI" id="CHEBI:30616"/>
        <dbReference type="ChEBI" id="CHEBI:58336"/>
        <dbReference type="ChEBI" id="CHEBI:456216"/>
        <dbReference type="EC" id="2.7.1.6"/>
    </reaction>
</comment>
<dbReference type="FunFam" id="3.30.70.890:FF:000001">
    <property type="entry name" value="Galactokinase"/>
    <property type="match status" value="1"/>
</dbReference>
<dbReference type="NCBIfam" id="TIGR00131">
    <property type="entry name" value="gal_kin"/>
    <property type="match status" value="1"/>
</dbReference>
<reference evidence="16 17" key="1">
    <citation type="submission" date="2016-11" db="EMBL/GenBank/DDBJ databases">
        <authorList>
            <person name="Jaros S."/>
            <person name="Januszkiewicz K."/>
            <person name="Wedrychowicz H."/>
        </authorList>
    </citation>
    <scope>NUCLEOTIDE SEQUENCE [LARGE SCALE GENOMIC DNA]</scope>
    <source>
        <strain evidence="16 17">DSM 21986</strain>
    </source>
</reference>
<dbReference type="InterPro" id="IPR006203">
    <property type="entry name" value="GHMP_knse_ATP-bd_CS"/>
</dbReference>
<accession>A0A1M4TTA3</accession>
<feature type="binding site" evidence="11">
    <location>
        <begin position="121"/>
        <end position="127"/>
    </location>
    <ligand>
        <name>ATP</name>
        <dbReference type="ChEBI" id="CHEBI:30616"/>
    </ligand>
</feature>
<gene>
    <name evidence="11" type="primary">galK</name>
    <name evidence="16" type="ORF">SAMN05443144_101380</name>
</gene>
<dbReference type="InterPro" id="IPR036554">
    <property type="entry name" value="GHMP_kinase_C_sf"/>
</dbReference>
<sequence length="395" mass="44426">MQKLKKIVAEFYQRYEGDPILVQSPGRVNLIGEHTDYNDGFVLPAAIDKHIFLALAENESNRGRFYAIDPGETFEADISGQLSKSGKGWPDYLLGVVDQLRRHGYDPGGFDCVFGGNIPIGAGLSSSAALEGGMLFGLSRLFEWEIPPVEMAKMAQKAENDFVGVQCGIMDQFVSLNGKKDHAMKLDCRSLEYEFYPLKRRDIHIVLCDTRIRRELASSEYNVRRSQCEEGVRILQQHEPGINSLREVSPELLNRHGQKMDPVVFKRCTYILEENKRVQDACRDLEENDIHAFGQRMYASHTGLRDQYEVSCAELDILVDAARTIDGVLGARMMGGGFGGCTINLVEDRYLDSFKERISQRYQKITGQPIAIYQAKISAGTQLVDLPKAKTDKEL</sequence>
<dbReference type="EMBL" id="FQUS01000001">
    <property type="protein sequence ID" value="SHE47701.1"/>
    <property type="molecule type" value="Genomic_DNA"/>
</dbReference>
<dbReference type="GO" id="GO:0000287">
    <property type="term" value="F:magnesium ion binding"/>
    <property type="evidence" value="ECO:0007669"/>
    <property type="project" value="UniProtKB-UniRule"/>
</dbReference>
<feature type="binding site" evidence="11">
    <location>
        <begin position="33"/>
        <end position="36"/>
    </location>
    <ligand>
        <name>substrate</name>
    </ligand>
</feature>
<dbReference type="PROSITE" id="PS00627">
    <property type="entry name" value="GHMP_KINASES_ATP"/>
    <property type="match status" value="1"/>
</dbReference>
<dbReference type="UniPathway" id="UPA00214"/>
<dbReference type="PIRSF" id="PIRSF000530">
    <property type="entry name" value="Galactokinase"/>
    <property type="match status" value="1"/>
</dbReference>
<dbReference type="Gene3D" id="3.30.230.10">
    <property type="match status" value="1"/>
</dbReference>
<keyword evidence="10 11" id="KW-0119">Carbohydrate metabolism</keyword>
<evidence type="ECO:0000256" key="1">
    <source>
        <dbReference type="ARBA" id="ARBA00006566"/>
    </source>
</evidence>
<evidence type="ECO:0000256" key="6">
    <source>
        <dbReference type="ARBA" id="ARBA00022777"/>
    </source>
</evidence>
<keyword evidence="2 11" id="KW-0963">Cytoplasm</keyword>
<evidence type="ECO:0000256" key="4">
    <source>
        <dbReference type="ARBA" id="ARBA00022723"/>
    </source>
</evidence>
<dbReference type="InterPro" id="IPR000705">
    <property type="entry name" value="Galactokinase"/>
</dbReference>
<evidence type="ECO:0000313" key="16">
    <source>
        <dbReference type="EMBL" id="SHE47701.1"/>
    </source>
</evidence>
<dbReference type="InterPro" id="IPR006204">
    <property type="entry name" value="GHMP_kinase_N_dom"/>
</dbReference>
<proteinExistence type="inferred from homology"/>
<comment type="function">
    <text evidence="11">Catalyzes the transfer of the gamma-phosphate of ATP to D-galactose to form alpha-D-galactose-1-phosphate (Gal-1-P).</text>
</comment>
<evidence type="ECO:0000256" key="2">
    <source>
        <dbReference type="ARBA" id="ARBA00022490"/>
    </source>
</evidence>
<dbReference type="Proteomes" id="UP000184041">
    <property type="component" value="Unassembled WGS sequence"/>
</dbReference>
<dbReference type="AlphaFoldDB" id="A0A1M4TTA3"/>
<organism evidence="16 17">
    <name type="scientific">Fodinibius roseus</name>
    <dbReference type="NCBI Taxonomy" id="1194090"/>
    <lineage>
        <taxon>Bacteria</taxon>
        <taxon>Pseudomonadati</taxon>
        <taxon>Balneolota</taxon>
        <taxon>Balneolia</taxon>
        <taxon>Balneolales</taxon>
        <taxon>Balneolaceae</taxon>
        <taxon>Fodinibius</taxon>
    </lineage>
</organism>
<evidence type="ECO:0000259" key="14">
    <source>
        <dbReference type="Pfam" id="PF08544"/>
    </source>
</evidence>
<protein>
    <recommendedName>
        <fullName evidence="11 12">Galactokinase</fullName>
        <ecNumber evidence="11 12">2.7.1.6</ecNumber>
    </recommendedName>
    <alternativeName>
        <fullName evidence="11">Galactose kinase</fullName>
    </alternativeName>
</protein>
<feature type="binding site" evidence="11">
    <location>
        <position position="159"/>
    </location>
    <ligand>
        <name>Mg(2+)</name>
        <dbReference type="ChEBI" id="CHEBI:18420"/>
    </ligand>
</feature>
<dbReference type="PRINTS" id="PR00959">
    <property type="entry name" value="MEVGALKINASE"/>
</dbReference>
<dbReference type="PROSITE" id="PS00106">
    <property type="entry name" value="GALACTOKINASE"/>
    <property type="match status" value="1"/>
</dbReference>
<dbReference type="InterPro" id="IPR022963">
    <property type="entry name" value="Galactokinase_bac"/>
</dbReference>
<evidence type="ECO:0000256" key="11">
    <source>
        <dbReference type="HAMAP-Rule" id="MF_00246"/>
    </source>
</evidence>
<feature type="binding site" evidence="11">
    <location>
        <position position="127"/>
    </location>
    <ligand>
        <name>Mg(2+)</name>
        <dbReference type="ChEBI" id="CHEBI:18420"/>
    </ligand>
</feature>
<dbReference type="GO" id="GO:0005829">
    <property type="term" value="C:cytosol"/>
    <property type="evidence" value="ECO:0007669"/>
    <property type="project" value="TreeGrafter"/>
</dbReference>
<dbReference type="InterPro" id="IPR020568">
    <property type="entry name" value="Ribosomal_Su5_D2-typ_SF"/>
</dbReference>
<dbReference type="PANTHER" id="PTHR10457:SF7">
    <property type="entry name" value="GALACTOKINASE-RELATED"/>
    <property type="match status" value="1"/>
</dbReference>
<keyword evidence="8 11" id="KW-0460">Magnesium</keyword>
<dbReference type="InterPro" id="IPR019539">
    <property type="entry name" value="GalKase_N"/>
</dbReference>
<dbReference type="SUPFAM" id="SSF55060">
    <property type="entry name" value="GHMP Kinase, C-terminal domain"/>
    <property type="match status" value="1"/>
</dbReference>
<dbReference type="Pfam" id="PF08544">
    <property type="entry name" value="GHMP_kinases_C"/>
    <property type="match status" value="1"/>
</dbReference>
<dbReference type="EC" id="2.7.1.6" evidence="11 12"/>
<keyword evidence="5 11" id="KW-0547">Nucleotide-binding</keyword>
<evidence type="ECO:0000256" key="10">
    <source>
        <dbReference type="ARBA" id="ARBA00023277"/>
    </source>
</evidence>
<dbReference type="Pfam" id="PF00288">
    <property type="entry name" value="GHMP_kinases_N"/>
    <property type="match status" value="1"/>
</dbReference>
<dbReference type="GO" id="GO:0005524">
    <property type="term" value="F:ATP binding"/>
    <property type="evidence" value="ECO:0007669"/>
    <property type="project" value="UniProtKB-UniRule"/>
</dbReference>
<evidence type="ECO:0000259" key="15">
    <source>
        <dbReference type="Pfam" id="PF10509"/>
    </source>
</evidence>
<dbReference type="InterPro" id="IPR013750">
    <property type="entry name" value="GHMP_kinase_C_dom"/>
</dbReference>
<dbReference type="PANTHER" id="PTHR10457">
    <property type="entry name" value="MEVALONATE KINASE/GALACTOKINASE"/>
    <property type="match status" value="1"/>
</dbReference>
<evidence type="ECO:0000256" key="8">
    <source>
        <dbReference type="ARBA" id="ARBA00022842"/>
    </source>
</evidence>
<feature type="active site" description="Proton acceptor" evidence="11">
    <location>
        <position position="171"/>
    </location>
</feature>
<dbReference type="GO" id="GO:0006012">
    <property type="term" value="P:galactose metabolic process"/>
    <property type="evidence" value="ECO:0007669"/>
    <property type="project" value="UniProtKB-UniRule"/>
</dbReference>
<dbReference type="InterPro" id="IPR006206">
    <property type="entry name" value="Mevalonate/galactokinase"/>
</dbReference>
<dbReference type="SUPFAM" id="SSF54211">
    <property type="entry name" value="Ribosomal protein S5 domain 2-like"/>
    <property type="match status" value="1"/>
</dbReference>
<feature type="site" description="Transition state stabilizer" evidence="11">
    <location>
        <position position="27"/>
    </location>
</feature>
<evidence type="ECO:0000256" key="9">
    <source>
        <dbReference type="ARBA" id="ARBA00023144"/>
    </source>
</evidence>
<name>A0A1M4TTA3_9BACT</name>
<keyword evidence="3 11" id="KW-0808">Transferase</keyword>
<keyword evidence="4 11" id="KW-0479">Metal-binding</keyword>
<dbReference type="InterPro" id="IPR019741">
    <property type="entry name" value="Galactokinase_CS"/>
</dbReference>
<dbReference type="HAMAP" id="MF_00246">
    <property type="entry name" value="Galactokinase"/>
    <property type="match status" value="1"/>
</dbReference>
<dbReference type="FunFam" id="3.30.230.10:FF:000017">
    <property type="entry name" value="Galactokinase"/>
    <property type="match status" value="1"/>
</dbReference>